<evidence type="ECO:0000256" key="20">
    <source>
        <dbReference type="SAM" id="Phobius"/>
    </source>
</evidence>
<keyword evidence="14 18" id="KW-0408">Iron</keyword>
<dbReference type="NCBIfam" id="TIGR00781">
    <property type="entry name" value="ccoO"/>
    <property type="match status" value="1"/>
</dbReference>
<evidence type="ECO:0000256" key="1">
    <source>
        <dbReference type="ARBA" id="ARBA00001970"/>
    </source>
</evidence>
<dbReference type="EC" id="7.1.1.9" evidence="4"/>
<dbReference type="GO" id="GO:0022904">
    <property type="term" value="P:respiratory electron transport chain"/>
    <property type="evidence" value="ECO:0007669"/>
    <property type="project" value="TreeGrafter"/>
</dbReference>
<comment type="pathway">
    <text evidence="3">Energy metabolism; oxidative phosphorylation.</text>
</comment>
<comment type="caution">
    <text evidence="23">The sequence shown here is derived from an EMBL/GenBank/DDBJ whole genome shotgun (WGS) entry which is preliminary data.</text>
</comment>
<evidence type="ECO:0000313" key="23">
    <source>
        <dbReference type="EMBL" id="KGO88971.1"/>
    </source>
</evidence>
<dbReference type="GO" id="GO:0020037">
    <property type="term" value="F:heme binding"/>
    <property type="evidence" value="ECO:0007669"/>
    <property type="project" value="InterPro"/>
</dbReference>
<dbReference type="SUPFAM" id="SSF81442">
    <property type="entry name" value="Cytochrome c oxidase subunit I-like"/>
    <property type="match status" value="1"/>
</dbReference>
<feature type="transmembrane region" description="Helical" evidence="20">
    <location>
        <begin position="273"/>
        <end position="293"/>
    </location>
</feature>
<gene>
    <name evidence="23" type="ORF">Q764_10215</name>
</gene>
<keyword evidence="7 18" id="KW-0349">Heme</keyword>
<proteinExistence type="inferred from homology"/>
<feature type="transmembrane region" description="Helical" evidence="20">
    <location>
        <begin position="60"/>
        <end position="80"/>
    </location>
</feature>
<dbReference type="GO" id="GO:0005886">
    <property type="term" value="C:plasma membrane"/>
    <property type="evidence" value="ECO:0007669"/>
    <property type="project" value="UniProtKB-SubCell"/>
</dbReference>
<keyword evidence="6" id="KW-1003">Cell membrane</keyword>
<sequence>MEVQQFYYDNKIVKKFLYASIVFGVVGMLVGLLIATMYLFPNMTDGISWLSYGRLRPLHTNAVIFAFVGNAIFAGIYYSLQRLLKTRMWSDVLSNINFWGWQLIIVAAAISLPLGYTTSKEYAELEWPIDIAIAIIWVTFGINMIMTILNRRERHLYVAIWFYIATFVTVAVLHIFNSLALPVDGLKSYSVYAGVQDALVQWWYGHNAVAFFLTTPFLGLMYYFIPKAANRPVYSYRLSIIHFWSLIFLYIWAGPHHLLYTALPDWAQNLGVVFSVMLIAPSWGGMINGLLTLRGVWDKVRTEPILKFFVVAITGYGMATFEGPMLSLKNVNAIAHFTDWIVAHVHVGALAWNGFLTFGMIYWLIPRMTKTELYSKKLANFHFWIGTLGIILYALPMYVAGFVQAQMWKQFNPDGSLVYGNFLETVKEIMPMYAMRAAGGTMFIIGMLVLVYNIIMTVKKGKPVEDELAEAPALAKISPNRLKGERFHGWLERKPIQLTVLATIAILIGGIIQIVPTLVVKSNIPTITSVKPYTPLELEGRDLYIREGCVGCHSQMVRPFRSEVSRYGEYSKSGEYVYDHPFLWGSKRTGPDLMRVGGKYNDNWHFNHMWDPQSTSAGSIMPGYKWLFDNKPMDYSKTEAKMRVMVKLGVPYTDEDIANAQKSIATQSAKIEENLKNDPDFVKSYEESMKNAKVRGENFVPMKDREITALIAYLQRLGTDIKVKQAE</sequence>
<evidence type="ECO:0000256" key="16">
    <source>
        <dbReference type="ARBA" id="ARBA00023136"/>
    </source>
</evidence>
<evidence type="ECO:0000256" key="17">
    <source>
        <dbReference type="ARBA" id="ARBA00047816"/>
    </source>
</evidence>
<evidence type="ECO:0000256" key="18">
    <source>
        <dbReference type="PIRSR" id="PIRSR604677-50"/>
    </source>
</evidence>
<evidence type="ECO:0000256" key="12">
    <source>
        <dbReference type="ARBA" id="ARBA00022982"/>
    </source>
</evidence>
<dbReference type="Gene3D" id="1.10.760.10">
    <property type="entry name" value="Cytochrome c-like domain"/>
    <property type="match status" value="1"/>
</dbReference>
<keyword evidence="5 19" id="KW-0813">Transport</keyword>
<dbReference type="Pfam" id="PF02433">
    <property type="entry name" value="FixO"/>
    <property type="match status" value="1"/>
</dbReference>
<dbReference type="GO" id="GO:0009060">
    <property type="term" value="P:aerobic respiration"/>
    <property type="evidence" value="ECO:0007669"/>
    <property type="project" value="InterPro"/>
</dbReference>
<feature type="transmembrane region" description="Helical" evidence="20">
    <location>
        <begin position="341"/>
        <end position="365"/>
    </location>
</feature>
<dbReference type="PANTHER" id="PTHR10422">
    <property type="entry name" value="CYTOCHROME C OXIDASE SUBUNIT 1"/>
    <property type="match status" value="1"/>
</dbReference>
<comment type="cofactor">
    <cofactor evidence="18">
        <name>Cu(2+)</name>
        <dbReference type="ChEBI" id="CHEBI:29036"/>
    </cofactor>
    <text evidence="18">Binds 1 copper ion per subunit, denoted as copper B.</text>
</comment>
<dbReference type="AlphaFoldDB" id="A0A0A2MBE5"/>
<dbReference type="InterPro" id="IPR000883">
    <property type="entry name" value="Cyt_C_Oxase_1"/>
</dbReference>
<evidence type="ECO:0000259" key="22">
    <source>
        <dbReference type="PROSITE" id="PS51007"/>
    </source>
</evidence>
<evidence type="ECO:0000256" key="3">
    <source>
        <dbReference type="ARBA" id="ARBA00004673"/>
    </source>
</evidence>
<evidence type="ECO:0000256" key="14">
    <source>
        <dbReference type="ARBA" id="ARBA00023004"/>
    </source>
</evidence>
<comment type="catalytic activity">
    <reaction evidence="17">
        <text>4 Fe(II)-[cytochrome c] + O2 + 8 H(+)(in) = 4 Fe(III)-[cytochrome c] + 2 H2O + 4 H(+)(out)</text>
        <dbReference type="Rhea" id="RHEA:11436"/>
        <dbReference type="Rhea" id="RHEA-COMP:10350"/>
        <dbReference type="Rhea" id="RHEA-COMP:14399"/>
        <dbReference type="ChEBI" id="CHEBI:15377"/>
        <dbReference type="ChEBI" id="CHEBI:15378"/>
        <dbReference type="ChEBI" id="CHEBI:15379"/>
        <dbReference type="ChEBI" id="CHEBI:29033"/>
        <dbReference type="ChEBI" id="CHEBI:29034"/>
        <dbReference type="EC" id="7.1.1.9"/>
    </reaction>
</comment>
<keyword evidence="16 20" id="KW-0472">Membrane</keyword>
<feature type="domain" description="Cytochrome c" evidence="22">
    <location>
        <begin position="535"/>
        <end position="718"/>
    </location>
</feature>
<feature type="transmembrane region" description="Helical" evidence="20">
    <location>
        <begin position="127"/>
        <end position="149"/>
    </location>
</feature>
<keyword evidence="11" id="KW-1278">Translocase</keyword>
<evidence type="ECO:0000256" key="10">
    <source>
        <dbReference type="ARBA" id="ARBA00022723"/>
    </source>
</evidence>
<dbReference type="PROSITE" id="PS50855">
    <property type="entry name" value="COX1"/>
    <property type="match status" value="1"/>
</dbReference>
<dbReference type="PROSITE" id="PS00077">
    <property type="entry name" value="COX1_CUB"/>
    <property type="match status" value="1"/>
</dbReference>
<dbReference type="InterPro" id="IPR036927">
    <property type="entry name" value="Cyt_c_oxase-like_su1_sf"/>
</dbReference>
<dbReference type="PANTHER" id="PTHR10422:SF29">
    <property type="entry name" value="CYTOCHROME C OXIDASE SUBUNIT 1 HOMOLOG, BACTEROID"/>
    <property type="match status" value="1"/>
</dbReference>
<feature type="transmembrane region" description="Helical" evidence="20">
    <location>
        <begin position="16"/>
        <end position="40"/>
    </location>
</feature>
<feature type="transmembrane region" description="Helical" evidence="20">
    <location>
        <begin position="305"/>
        <end position="321"/>
    </location>
</feature>
<dbReference type="InterPro" id="IPR009056">
    <property type="entry name" value="Cyt_c-like_dom"/>
</dbReference>
<keyword evidence="24" id="KW-1185">Reference proteome</keyword>
<evidence type="ECO:0000256" key="7">
    <source>
        <dbReference type="ARBA" id="ARBA00022617"/>
    </source>
</evidence>
<feature type="transmembrane region" description="Helical" evidence="20">
    <location>
        <begin position="203"/>
        <end position="224"/>
    </location>
</feature>
<comment type="similarity">
    <text evidence="19">Belongs to the heme-copper respiratory oxidase family.</text>
</comment>
<dbReference type="GO" id="GO:0015990">
    <property type="term" value="P:electron transport coupled proton transport"/>
    <property type="evidence" value="ECO:0007669"/>
    <property type="project" value="TreeGrafter"/>
</dbReference>
<evidence type="ECO:0000256" key="11">
    <source>
        <dbReference type="ARBA" id="ARBA00022967"/>
    </source>
</evidence>
<dbReference type="NCBIfam" id="NF011055">
    <property type="entry name" value="PRK14487.1"/>
    <property type="match status" value="1"/>
</dbReference>
<dbReference type="InterPro" id="IPR003468">
    <property type="entry name" value="Cyt_c_oxidase_monohaem-su/FixO"/>
</dbReference>
<feature type="binding site" description="axial binding residue" evidence="18">
    <location>
        <position position="344"/>
    </location>
    <ligand>
        <name>heme b</name>
        <dbReference type="ChEBI" id="CHEBI:60344"/>
        <label>2; high-spin</label>
    </ligand>
    <ligandPart>
        <name>Fe</name>
        <dbReference type="ChEBI" id="CHEBI:18248"/>
    </ligandPart>
</feature>
<dbReference type="InterPro" id="IPR023616">
    <property type="entry name" value="Cyt_c_oxase-like_su1_dom"/>
</dbReference>
<evidence type="ECO:0000256" key="15">
    <source>
        <dbReference type="ARBA" id="ARBA00023008"/>
    </source>
</evidence>
<dbReference type="InterPro" id="IPR004677">
    <property type="entry name" value="Cyt_c_oxidase_cbb3_su1"/>
</dbReference>
<dbReference type="eggNOG" id="COG2993">
    <property type="taxonomic scope" value="Bacteria"/>
</dbReference>
<keyword evidence="9 19" id="KW-0812">Transmembrane</keyword>
<evidence type="ECO:0000256" key="4">
    <source>
        <dbReference type="ARBA" id="ARBA00012949"/>
    </source>
</evidence>
<feature type="transmembrane region" description="Helical" evidence="20">
    <location>
        <begin position="92"/>
        <end position="115"/>
    </location>
</feature>
<evidence type="ECO:0000256" key="8">
    <source>
        <dbReference type="ARBA" id="ARBA00022660"/>
    </source>
</evidence>
<dbReference type="PROSITE" id="PS51007">
    <property type="entry name" value="CYTC"/>
    <property type="match status" value="1"/>
</dbReference>
<dbReference type="GO" id="GO:0004129">
    <property type="term" value="F:cytochrome-c oxidase activity"/>
    <property type="evidence" value="ECO:0007669"/>
    <property type="project" value="UniProtKB-EC"/>
</dbReference>
<dbReference type="EMBL" id="JRLW01000013">
    <property type="protein sequence ID" value="KGO88971.1"/>
    <property type="molecule type" value="Genomic_DNA"/>
</dbReference>
<evidence type="ECO:0000256" key="6">
    <source>
        <dbReference type="ARBA" id="ARBA00022475"/>
    </source>
</evidence>
<keyword evidence="8 19" id="KW-0679">Respiratory chain</keyword>
<evidence type="ECO:0000313" key="24">
    <source>
        <dbReference type="Proteomes" id="UP000030121"/>
    </source>
</evidence>
<evidence type="ECO:0000259" key="21">
    <source>
        <dbReference type="PROSITE" id="PS50855"/>
    </source>
</evidence>
<evidence type="ECO:0000256" key="9">
    <source>
        <dbReference type="ARBA" id="ARBA00022692"/>
    </source>
</evidence>
<feature type="binding site" evidence="18">
    <location>
        <position position="206"/>
    </location>
    <ligand>
        <name>Cu cation</name>
        <dbReference type="ChEBI" id="CHEBI:23378"/>
        <label>B</label>
    </ligand>
</feature>
<evidence type="ECO:0000256" key="13">
    <source>
        <dbReference type="ARBA" id="ARBA00022989"/>
    </source>
</evidence>
<dbReference type="OrthoDB" id="9806838at2"/>
<dbReference type="InterPro" id="IPR023615">
    <property type="entry name" value="Cyt_c_Oxase_su1_BS"/>
</dbReference>
<feature type="transmembrane region" description="Helical" evidence="20">
    <location>
        <begin position="496"/>
        <end position="519"/>
    </location>
</feature>
<feature type="domain" description="Cytochrome oxidase subunit I profile" evidence="21">
    <location>
        <begin position="16"/>
        <end position="465"/>
    </location>
</feature>
<evidence type="ECO:0000256" key="2">
    <source>
        <dbReference type="ARBA" id="ARBA00004651"/>
    </source>
</evidence>
<feature type="transmembrane region" description="Helical" evidence="20">
    <location>
        <begin position="156"/>
        <end position="183"/>
    </location>
</feature>
<accession>A0A0A2MBE5</accession>
<dbReference type="RefSeq" id="WP_026980678.1">
    <property type="nucleotide sequence ID" value="NZ_AUCZ01000011.1"/>
</dbReference>
<feature type="binding site" evidence="18">
    <location>
        <position position="256"/>
    </location>
    <ligand>
        <name>Cu cation</name>
        <dbReference type="ChEBI" id="CHEBI:23378"/>
        <label>B</label>
    </ligand>
</feature>
<evidence type="ECO:0000256" key="5">
    <source>
        <dbReference type="ARBA" id="ARBA00022448"/>
    </source>
</evidence>
<feature type="transmembrane region" description="Helical" evidence="20">
    <location>
        <begin position="236"/>
        <end position="253"/>
    </location>
</feature>
<keyword evidence="12 19" id="KW-0249">Electron transport</keyword>
<dbReference type="STRING" id="1121899.GCA_000430025_02261"/>
<dbReference type="NCBIfam" id="NF011053">
    <property type="entry name" value="PRK14485.1"/>
    <property type="match status" value="1"/>
</dbReference>
<name>A0A0A2MBE5_9FLAO</name>
<dbReference type="SUPFAM" id="SSF46626">
    <property type="entry name" value="Cytochrome c"/>
    <property type="match status" value="1"/>
</dbReference>
<feature type="transmembrane region" description="Helical" evidence="20">
    <location>
        <begin position="433"/>
        <end position="455"/>
    </location>
</feature>
<feature type="binding site" evidence="18">
    <location>
        <position position="257"/>
    </location>
    <ligand>
        <name>Cu cation</name>
        <dbReference type="ChEBI" id="CHEBI:23378"/>
        <label>B</label>
    </ligand>
</feature>
<comment type="cofactor">
    <cofactor evidence="18">
        <name>heme</name>
        <dbReference type="ChEBI" id="CHEBI:30413"/>
    </cofactor>
    <text evidence="18">Binds 2 heme groups per subunit, denoted as high- and low-spin.</text>
</comment>
<dbReference type="eggNOG" id="COG3278">
    <property type="taxonomic scope" value="Bacteria"/>
</dbReference>
<feature type="binding site" description="axial binding residue" evidence="18">
    <location>
        <position position="59"/>
    </location>
    <ligand>
        <name>heme b</name>
        <dbReference type="ChEBI" id="CHEBI:60344"/>
        <label>1; low-spin</label>
    </ligand>
    <ligandPart>
        <name>Fe</name>
        <dbReference type="ChEBI" id="CHEBI:18248"/>
    </ligandPart>
</feature>
<feature type="transmembrane region" description="Helical" evidence="20">
    <location>
        <begin position="381"/>
        <end position="403"/>
    </location>
</feature>
<keyword evidence="10 18" id="KW-0479">Metal-binding</keyword>
<dbReference type="Pfam" id="PF00115">
    <property type="entry name" value="COX1"/>
    <property type="match status" value="1"/>
</dbReference>
<protein>
    <recommendedName>
        <fullName evidence="4">cytochrome-c oxidase</fullName>
        <ecNumber evidence="4">7.1.1.9</ecNumber>
    </recommendedName>
</protein>
<evidence type="ECO:0000256" key="19">
    <source>
        <dbReference type="RuleBase" id="RU000370"/>
    </source>
</evidence>
<dbReference type="CDD" id="cd01661">
    <property type="entry name" value="cbb3_Oxidase_I"/>
    <property type="match status" value="1"/>
</dbReference>
<dbReference type="Proteomes" id="UP000030121">
    <property type="component" value="Unassembled WGS sequence"/>
</dbReference>
<dbReference type="NCBIfam" id="TIGR00780">
    <property type="entry name" value="ccoN"/>
    <property type="match status" value="1"/>
</dbReference>
<dbReference type="GO" id="GO:0046872">
    <property type="term" value="F:metal ion binding"/>
    <property type="evidence" value="ECO:0007669"/>
    <property type="project" value="UniProtKB-KW"/>
</dbReference>
<organism evidence="23 24">
    <name type="scientific">Flavobacterium suncheonense GH29-5 = DSM 17707</name>
    <dbReference type="NCBI Taxonomy" id="1121899"/>
    <lineage>
        <taxon>Bacteria</taxon>
        <taxon>Pseudomonadati</taxon>
        <taxon>Bacteroidota</taxon>
        <taxon>Flavobacteriia</taxon>
        <taxon>Flavobacteriales</taxon>
        <taxon>Flavobacteriaceae</taxon>
        <taxon>Flavobacterium</taxon>
    </lineage>
</organism>
<keyword evidence="15" id="KW-0186">Copper</keyword>
<dbReference type="InterPro" id="IPR036909">
    <property type="entry name" value="Cyt_c-like_dom_sf"/>
</dbReference>
<keyword evidence="13 20" id="KW-1133">Transmembrane helix</keyword>
<comment type="subcellular location">
    <subcellularLocation>
        <location evidence="2">Cell membrane</location>
        <topology evidence="2">Multi-pass membrane protein</topology>
    </subcellularLocation>
</comment>
<dbReference type="Gene3D" id="1.20.210.10">
    <property type="entry name" value="Cytochrome c oxidase-like, subunit I domain"/>
    <property type="match status" value="1"/>
</dbReference>
<reference evidence="23 24" key="1">
    <citation type="submission" date="2013-09" db="EMBL/GenBank/DDBJ databases">
        <authorList>
            <person name="Zeng Z."/>
            <person name="Chen C."/>
        </authorList>
    </citation>
    <scope>NUCLEOTIDE SEQUENCE [LARGE SCALE GENOMIC DNA]</scope>
    <source>
        <strain evidence="23 24">GH29-5</strain>
    </source>
</reference>
<comment type="cofactor">
    <cofactor evidence="1">
        <name>heme b</name>
        <dbReference type="ChEBI" id="CHEBI:60344"/>
    </cofactor>
</comment>
<feature type="binding site" description="axial binding residue" evidence="18">
    <location>
        <position position="346"/>
    </location>
    <ligand>
        <name>heme b</name>
        <dbReference type="ChEBI" id="CHEBI:60344"/>
        <label>1; low-spin</label>
    </ligand>
    <ligandPart>
        <name>Fe</name>
        <dbReference type="ChEBI" id="CHEBI:18248"/>
    </ligandPart>
</feature>